<dbReference type="InterPro" id="IPR036390">
    <property type="entry name" value="WH_DNA-bd_sf"/>
</dbReference>
<evidence type="ECO:0000259" key="4">
    <source>
        <dbReference type="PROSITE" id="PS50949"/>
    </source>
</evidence>
<dbReference type="InterPro" id="IPR036388">
    <property type="entry name" value="WH-like_DNA-bd_sf"/>
</dbReference>
<evidence type="ECO:0000313" key="5">
    <source>
        <dbReference type="EMBL" id="RLP79428.1"/>
    </source>
</evidence>
<dbReference type="SUPFAM" id="SSF64288">
    <property type="entry name" value="Chorismate lyase-like"/>
    <property type="match status" value="1"/>
</dbReference>
<dbReference type="InterPro" id="IPR000524">
    <property type="entry name" value="Tscrpt_reg_HTH_GntR"/>
</dbReference>
<keyword evidence="2" id="KW-0238">DNA-binding</keyword>
<name>A0A3L7AID4_9MICO</name>
<sequence>MNTQATGPTPKRQPLKRIEIAQQLREAIVEGTYGNGELLPGENELADRFDVSRGTIRRALESLAEEHLVDTRTGIGSFVTFDGHALDQGASWGNALALGGIQTSVRILRAERIVDPELAASVSPTGMEFLALDRLRLLPDGTPVSLERSRVPFIGALARVPEHGLVGDSLTTTMGEAGLVPASGEQWVSATPLSEADAALLERASGDLFLNSIRITRDSGGAFIEKVVSWLDPAHFRLHTYFGA</sequence>
<dbReference type="SMART" id="SM00345">
    <property type="entry name" value="HTH_GNTR"/>
    <property type="match status" value="1"/>
</dbReference>
<dbReference type="PANTHER" id="PTHR44846">
    <property type="entry name" value="MANNOSYL-D-GLYCERATE TRANSPORT/METABOLISM SYSTEM REPRESSOR MNGR-RELATED"/>
    <property type="match status" value="1"/>
</dbReference>
<dbReference type="RefSeq" id="WP_121689397.1">
    <property type="nucleotide sequence ID" value="NZ_RCUY01000015.1"/>
</dbReference>
<reference evidence="5 6" key="1">
    <citation type="submission" date="2018-10" db="EMBL/GenBank/DDBJ databases">
        <authorList>
            <person name="Li J."/>
        </authorList>
    </citation>
    <scope>NUCLEOTIDE SEQUENCE [LARGE SCALE GENOMIC DNA]</scope>
    <source>
        <strain evidence="5 6">JCM 11654</strain>
    </source>
</reference>
<proteinExistence type="predicted"/>
<dbReference type="Proteomes" id="UP000269438">
    <property type="component" value="Unassembled WGS sequence"/>
</dbReference>
<dbReference type="InterPro" id="IPR050679">
    <property type="entry name" value="Bact_HTH_transcr_reg"/>
</dbReference>
<dbReference type="EMBL" id="RCUY01000015">
    <property type="protein sequence ID" value="RLP79428.1"/>
    <property type="molecule type" value="Genomic_DNA"/>
</dbReference>
<dbReference type="Gene3D" id="1.10.10.10">
    <property type="entry name" value="Winged helix-like DNA-binding domain superfamily/Winged helix DNA-binding domain"/>
    <property type="match status" value="1"/>
</dbReference>
<evidence type="ECO:0000256" key="3">
    <source>
        <dbReference type="ARBA" id="ARBA00023163"/>
    </source>
</evidence>
<gene>
    <name evidence="5" type="ORF">D9V34_15580</name>
</gene>
<dbReference type="InterPro" id="IPR011663">
    <property type="entry name" value="UTRA"/>
</dbReference>
<keyword evidence="1" id="KW-0805">Transcription regulation</keyword>
<organism evidence="5 6">
    <name type="scientific">Mycetocola lacteus</name>
    <dbReference type="NCBI Taxonomy" id="76637"/>
    <lineage>
        <taxon>Bacteria</taxon>
        <taxon>Bacillati</taxon>
        <taxon>Actinomycetota</taxon>
        <taxon>Actinomycetes</taxon>
        <taxon>Micrococcales</taxon>
        <taxon>Microbacteriaceae</taxon>
        <taxon>Mycetocola</taxon>
    </lineage>
</organism>
<dbReference type="Pfam" id="PF00392">
    <property type="entry name" value="GntR"/>
    <property type="match status" value="1"/>
</dbReference>
<dbReference type="OrthoDB" id="7363114at2"/>
<dbReference type="PANTHER" id="PTHR44846:SF17">
    <property type="entry name" value="GNTR-FAMILY TRANSCRIPTIONAL REGULATOR"/>
    <property type="match status" value="1"/>
</dbReference>
<protein>
    <submittedName>
        <fullName evidence="5">GntR family transcriptional regulator</fullName>
    </submittedName>
</protein>
<dbReference type="AlphaFoldDB" id="A0A3L7AID4"/>
<dbReference type="CDD" id="cd07377">
    <property type="entry name" value="WHTH_GntR"/>
    <property type="match status" value="1"/>
</dbReference>
<dbReference type="GO" id="GO:0045892">
    <property type="term" value="P:negative regulation of DNA-templated transcription"/>
    <property type="evidence" value="ECO:0007669"/>
    <property type="project" value="TreeGrafter"/>
</dbReference>
<dbReference type="PRINTS" id="PR00035">
    <property type="entry name" value="HTHGNTR"/>
</dbReference>
<evidence type="ECO:0000313" key="6">
    <source>
        <dbReference type="Proteomes" id="UP000269438"/>
    </source>
</evidence>
<dbReference type="GO" id="GO:0003677">
    <property type="term" value="F:DNA binding"/>
    <property type="evidence" value="ECO:0007669"/>
    <property type="project" value="UniProtKB-KW"/>
</dbReference>
<keyword evidence="6" id="KW-1185">Reference proteome</keyword>
<dbReference type="Gene3D" id="3.40.1410.10">
    <property type="entry name" value="Chorismate lyase-like"/>
    <property type="match status" value="1"/>
</dbReference>
<dbReference type="SUPFAM" id="SSF46785">
    <property type="entry name" value="Winged helix' DNA-binding domain"/>
    <property type="match status" value="1"/>
</dbReference>
<comment type="caution">
    <text evidence="5">The sequence shown here is derived from an EMBL/GenBank/DDBJ whole genome shotgun (WGS) entry which is preliminary data.</text>
</comment>
<feature type="domain" description="HTH gntR-type" evidence="4">
    <location>
        <begin position="14"/>
        <end position="82"/>
    </location>
</feature>
<dbReference type="PROSITE" id="PS50949">
    <property type="entry name" value="HTH_GNTR"/>
    <property type="match status" value="1"/>
</dbReference>
<dbReference type="InterPro" id="IPR028978">
    <property type="entry name" value="Chorismate_lyase_/UTRA_dom_sf"/>
</dbReference>
<evidence type="ECO:0000256" key="2">
    <source>
        <dbReference type="ARBA" id="ARBA00023125"/>
    </source>
</evidence>
<dbReference type="Pfam" id="PF07702">
    <property type="entry name" value="UTRA"/>
    <property type="match status" value="1"/>
</dbReference>
<keyword evidence="3" id="KW-0804">Transcription</keyword>
<accession>A0A3L7AID4</accession>
<dbReference type="SMART" id="SM00866">
    <property type="entry name" value="UTRA"/>
    <property type="match status" value="1"/>
</dbReference>
<evidence type="ECO:0000256" key="1">
    <source>
        <dbReference type="ARBA" id="ARBA00023015"/>
    </source>
</evidence>
<dbReference type="GO" id="GO:0003700">
    <property type="term" value="F:DNA-binding transcription factor activity"/>
    <property type="evidence" value="ECO:0007669"/>
    <property type="project" value="InterPro"/>
</dbReference>